<comment type="similarity">
    <text evidence="1">Belongs to the bacterial ring-hydroxylating dioxygenase beta subunit family.</text>
</comment>
<dbReference type="GO" id="GO:0051213">
    <property type="term" value="F:dioxygenase activity"/>
    <property type="evidence" value="ECO:0007669"/>
    <property type="project" value="UniProtKB-KW"/>
</dbReference>
<dbReference type="Proteomes" id="UP000297496">
    <property type="component" value="Unassembled WGS sequence"/>
</dbReference>
<dbReference type="GO" id="GO:0019380">
    <property type="term" value="P:3-phenylpropionate catabolic process"/>
    <property type="evidence" value="ECO:0007669"/>
    <property type="project" value="TreeGrafter"/>
</dbReference>
<dbReference type="OrthoDB" id="3212009at2"/>
<dbReference type="AlphaFoldDB" id="A0A4Z1CPK9"/>
<proteinExistence type="inferred from homology"/>
<accession>A0A4Z1CPK9</accession>
<dbReference type="InterPro" id="IPR032710">
    <property type="entry name" value="NTF2-like_dom_sf"/>
</dbReference>
<evidence type="ECO:0000313" key="4">
    <source>
        <dbReference type="Proteomes" id="UP000297496"/>
    </source>
</evidence>
<keyword evidence="4" id="KW-1185">Reference proteome</keyword>
<dbReference type="PANTHER" id="PTHR41534">
    <property type="entry name" value="BLR3401 PROTEIN"/>
    <property type="match status" value="1"/>
</dbReference>
<dbReference type="EMBL" id="SRRO01000001">
    <property type="protein sequence ID" value="TGN66874.1"/>
    <property type="molecule type" value="Genomic_DNA"/>
</dbReference>
<evidence type="ECO:0000256" key="2">
    <source>
        <dbReference type="ARBA" id="ARBA00023002"/>
    </source>
</evidence>
<dbReference type="Gene3D" id="3.10.450.50">
    <property type="match status" value="1"/>
</dbReference>
<gene>
    <name evidence="3" type="ORF">EXE59_14885</name>
</gene>
<reference evidence="3 4" key="1">
    <citation type="submission" date="2019-04" db="EMBL/GenBank/DDBJ databases">
        <title>Three New Species of Nocardioides, Nocardioides euryhalodurans sp. nov., Nocardioides seonyuensis sp. nov. and Nocardioides eburneoflavus sp. nov. Isolated from Soil.</title>
        <authorList>
            <person name="Roh S.G."/>
            <person name="Lee C."/>
            <person name="Kim M.-K."/>
            <person name="Kim S.B."/>
        </authorList>
    </citation>
    <scope>NUCLEOTIDE SEQUENCE [LARGE SCALE GENOMIC DNA]</scope>
    <source>
        <strain evidence="3 4">MMS17-SY213</strain>
    </source>
</reference>
<comment type="caution">
    <text evidence="3">The sequence shown here is derived from an EMBL/GenBank/DDBJ whole genome shotgun (WGS) entry which is preliminary data.</text>
</comment>
<evidence type="ECO:0000256" key="1">
    <source>
        <dbReference type="ARBA" id="ARBA00009570"/>
    </source>
</evidence>
<dbReference type="InterPro" id="IPR000391">
    <property type="entry name" value="Rng_hydr_dOase-bsu"/>
</dbReference>
<keyword evidence="2" id="KW-0560">Oxidoreductase</keyword>
<sequence length="168" mass="19059">MAPVDPELLATVNQFLALEAKLLDEGREEDWLELLDEELLYVVPIRLATEDRADEIQRGAFRIRDTKYHVRTRLQRLGTGHAYSEIPPSRTMRLVGSVLVQRTADADVVDVTSALLVYRQRGIDDHFDLIPCRRNDTLRLTAQGPRLLTREVILTEVGIATPNLGVFL</sequence>
<dbReference type="SUPFAM" id="SSF54427">
    <property type="entry name" value="NTF2-like"/>
    <property type="match status" value="1"/>
</dbReference>
<keyword evidence="3" id="KW-0223">Dioxygenase</keyword>
<protein>
    <submittedName>
        <fullName evidence="3">Phenylpropionate dioxygenase</fullName>
    </submittedName>
</protein>
<name>A0A4Z1CPK9_9ACTN</name>
<dbReference type="Pfam" id="PF00866">
    <property type="entry name" value="Ring_hydroxyl_B"/>
    <property type="match status" value="1"/>
</dbReference>
<organism evidence="3 4">
    <name type="scientific">Nocardioides eburneiflavus</name>
    <dbReference type="NCBI Taxonomy" id="2518372"/>
    <lineage>
        <taxon>Bacteria</taxon>
        <taxon>Bacillati</taxon>
        <taxon>Actinomycetota</taxon>
        <taxon>Actinomycetes</taxon>
        <taxon>Propionibacteriales</taxon>
        <taxon>Nocardioidaceae</taxon>
        <taxon>Nocardioides</taxon>
    </lineage>
</organism>
<evidence type="ECO:0000313" key="3">
    <source>
        <dbReference type="EMBL" id="TGN66874.1"/>
    </source>
</evidence>
<dbReference type="PANTHER" id="PTHR41534:SF2">
    <property type="entry name" value="3-PHENYLPROPIONATE_CINNAMIC ACID DIOXYGENASE SUBUNIT BETA"/>
    <property type="match status" value="1"/>
</dbReference>